<proteinExistence type="predicted"/>
<accession>A0A3D8VNL9</accession>
<comment type="caution">
    <text evidence="1">The sequence shown here is derived from an EMBL/GenBank/DDBJ whole genome shotgun (WGS) entry which is preliminary data.</text>
</comment>
<gene>
    <name evidence="1" type="ORF">DXT76_10710</name>
</gene>
<reference evidence="1 2" key="1">
    <citation type="submission" date="2018-08" db="EMBL/GenBank/DDBJ databases">
        <title>Genome sequence of strict halophilic Halobacillus trueperi SS1 isolated from Lunsu, a salty water body of North West Himalayas.</title>
        <authorList>
            <person name="Gupta S."/>
            <person name="Sharma P."/>
            <person name="Dev K."/>
            <person name="Baumler D."/>
            <person name="Sourirajan A."/>
        </authorList>
    </citation>
    <scope>NUCLEOTIDE SEQUENCE [LARGE SCALE GENOMIC DNA]</scope>
    <source>
        <strain evidence="1 2">SS1</strain>
    </source>
</reference>
<dbReference type="AlphaFoldDB" id="A0A3D8VNL9"/>
<dbReference type="EMBL" id="QTLC01000039">
    <property type="protein sequence ID" value="RDY70847.1"/>
    <property type="molecule type" value="Genomic_DNA"/>
</dbReference>
<protein>
    <submittedName>
        <fullName evidence="1">Uncharacterized protein</fullName>
    </submittedName>
</protein>
<name>A0A3D8VNL9_9BACI</name>
<sequence length="94" mass="10700">MLGVRAHEHFPKVAYENGMVFIEDGKVLAQQVYVDGEKPYPYGTQVLAFFKNIVKRTGHDLYATGDPLSFPMQSIEELPQDDRTYIGEDLDGKY</sequence>
<dbReference type="Proteomes" id="UP000257032">
    <property type="component" value="Unassembled WGS sequence"/>
</dbReference>
<evidence type="ECO:0000313" key="2">
    <source>
        <dbReference type="Proteomes" id="UP000257032"/>
    </source>
</evidence>
<evidence type="ECO:0000313" key="1">
    <source>
        <dbReference type="EMBL" id="RDY70847.1"/>
    </source>
</evidence>
<organism evidence="1 2">
    <name type="scientific">Halobacillus trueperi</name>
    <dbReference type="NCBI Taxonomy" id="156205"/>
    <lineage>
        <taxon>Bacteria</taxon>
        <taxon>Bacillati</taxon>
        <taxon>Bacillota</taxon>
        <taxon>Bacilli</taxon>
        <taxon>Bacillales</taxon>
        <taxon>Bacillaceae</taxon>
        <taxon>Halobacillus</taxon>
    </lineage>
</organism>